<feature type="non-terminal residue" evidence="1">
    <location>
        <position position="1"/>
    </location>
</feature>
<accession>A0A820EYL6</accession>
<sequence length="211" mass="24698">MLAPNTNAKTIPDMWDGYYRITLAQFGSNLDPEQLKKQFQSFRPTVNNVEIQEPLFKTQKIGHATHHFRFDRNFTNKPIALFMSCPSNFTFDTTLKKIKDRINDPEWRGIPNNLLHMNIRLYSNARSTWEKIEQYDIPAKVIEHPIEVYHATLEIIPSRETCKAVYGKNSSNSWWEGATQLYGRCSSCRYYDKKTKWEGTDYSNELDTLSS</sequence>
<organism evidence="1 2">
    <name type="scientific">Adineta steineri</name>
    <dbReference type="NCBI Taxonomy" id="433720"/>
    <lineage>
        <taxon>Eukaryota</taxon>
        <taxon>Metazoa</taxon>
        <taxon>Spiralia</taxon>
        <taxon>Gnathifera</taxon>
        <taxon>Rotifera</taxon>
        <taxon>Eurotatoria</taxon>
        <taxon>Bdelloidea</taxon>
        <taxon>Adinetida</taxon>
        <taxon>Adinetidae</taxon>
        <taxon>Adineta</taxon>
    </lineage>
</organism>
<evidence type="ECO:0000313" key="2">
    <source>
        <dbReference type="Proteomes" id="UP000663844"/>
    </source>
</evidence>
<dbReference type="AlphaFoldDB" id="A0A820EYL6"/>
<dbReference type="Proteomes" id="UP000663844">
    <property type="component" value="Unassembled WGS sequence"/>
</dbReference>
<name>A0A820EYL6_9BILA</name>
<dbReference type="EMBL" id="CAJOAZ010012479">
    <property type="protein sequence ID" value="CAF4253022.1"/>
    <property type="molecule type" value="Genomic_DNA"/>
</dbReference>
<comment type="caution">
    <text evidence="1">The sequence shown here is derived from an EMBL/GenBank/DDBJ whole genome shotgun (WGS) entry which is preliminary data.</text>
</comment>
<reference evidence="1" key="1">
    <citation type="submission" date="2021-02" db="EMBL/GenBank/DDBJ databases">
        <authorList>
            <person name="Nowell W R."/>
        </authorList>
    </citation>
    <scope>NUCLEOTIDE SEQUENCE</scope>
</reference>
<protein>
    <submittedName>
        <fullName evidence="1">Uncharacterized protein</fullName>
    </submittedName>
</protein>
<gene>
    <name evidence="1" type="ORF">OXD698_LOCUS43542</name>
</gene>
<proteinExistence type="predicted"/>
<evidence type="ECO:0000313" key="1">
    <source>
        <dbReference type="EMBL" id="CAF4253022.1"/>
    </source>
</evidence>